<evidence type="ECO:0000313" key="2">
    <source>
        <dbReference type="EMBL" id="KAJ7203861.1"/>
    </source>
</evidence>
<name>A0AAD6YDF8_9AGAR</name>
<dbReference type="AlphaFoldDB" id="A0AAD6YDF8"/>
<evidence type="ECO:0000256" key="1">
    <source>
        <dbReference type="SAM" id="MobiDB-lite"/>
    </source>
</evidence>
<organism evidence="2 3">
    <name type="scientific">Mycena pura</name>
    <dbReference type="NCBI Taxonomy" id="153505"/>
    <lineage>
        <taxon>Eukaryota</taxon>
        <taxon>Fungi</taxon>
        <taxon>Dikarya</taxon>
        <taxon>Basidiomycota</taxon>
        <taxon>Agaricomycotina</taxon>
        <taxon>Agaricomycetes</taxon>
        <taxon>Agaricomycetidae</taxon>
        <taxon>Agaricales</taxon>
        <taxon>Marasmiineae</taxon>
        <taxon>Mycenaceae</taxon>
        <taxon>Mycena</taxon>
    </lineage>
</organism>
<evidence type="ECO:0000313" key="3">
    <source>
        <dbReference type="Proteomes" id="UP001219525"/>
    </source>
</evidence>
<gene>
    <name evidence="2" type="ORF">GGX14DRAFT_569903</name>
</gene>
<comment type="caution">
    <text evidence="2">The sequence shown here is derived from an EMBL/GenBank/DDBJ whole genome shotgun (WGS) entry which is preliminary data.</text>
</comment>
<accession>A0AAD6YDF8</accession>
<protein>
    <submittedName>
        <fullName evidence="2">Uncharacterized protein</fullName>
    </submittedName>
</protein>
<feature type="compositionally biased region" description="Basic residues" evidence="1">
    <location>
        <begin position="46"/>
        <end position="74"/>
    </location>
</feature>
<sequence>MESPPGLQTRSRKRKRNPEVEQIGIDIQEIVEKTPGAEKWFQGPRKPAKKPRAPKPRPKSKAKNTAPKPRKKVVPARVRSLSPHVPVAGPSNSNDIEISSDSDDDYLFGFHSLLSPRSQHHKPATFHFKADSLSYHKSVTPSPETAQTYEDEERARECTVYVYVSKPGAAAPIRGKAPPPVVAERGPFFFPLNATFSMFCGHLSTAAGCRVAALNLPFVQWNTVISVKERKKDLTIEIHMPPPLLLAADLPYETDDYKPPDSFEELDAPVPSSVHQQMATLDVAAAPVMEQLREQYPVGNHPAFANKRIFTDPKFPDRHWELSDIRIRVWAAHILQGKASLTAQPKSAHFSEDQRIRQPRDTTRAPTVPAIAVAQPLPTPATPAATSPTDLILLMLAQQFSANNRNLAPIPIPATPVTVPYPATPVTAPTTPTRAIRQSIPAASPTVALPRDVSVHEFCERYSISALDESRLLDLEFAPGDRNIVHLGKEDWGEVGFKRLSWLRILDAHKQFLMDIRTGDFL</sequence>
<reference evidence="2" key="1">
    <citation type="submission" date="2023-03" db="EMBL/GenBank/DDBJ databases">
        <title>Massive genome expansion in bonnet fungi (Mycena s.s.) driven by repeated elements and novel gene families across ecological guilds.</title>
        <authorList>
            <consortium name="Lawrence Berkeley National Laboratory"/>
            <person name="Harder C.B."/>
            <person name="Miyauchi S."/>
            <person name="Viragh M."/>
            <person name="Kuo A."/>
            <person name="Thoen E."/>
            <person name="Andreopoulos B."/>
            <person name="Lu D."/>
            <person name="Skrede I."/>
            <person name="Drula E."/>
            <person name="Henrissat B."/>
            <person name="Morin E."/>
            <person name="Kohler A."/>
            <person name="Barry K."/>
            <person name="LaButti K."/>
            <person name="Morin E."/>
            <person name="Salamov A."/>
            <person name="Lipzen A."/>
            <person name="Mereny Z."/>
            <person name="Hegedus B."/>
            <person name="Baldrian P."/>
            <person name="Stursova M."/>
            <person name="Weitz H."/>
            <person name="Taylor A."/>
            <person name="Grigoriev I.V."/>
            <person name="Nagy L.G."/>
            <person name="Martin F."/>
            <person name="Kauserud H."/>
        </authorList>
    </citation>
    <scope>NUCLEOTIDE SEQUENCE</scope>
    <source>
        <strain evidence="2">9144</strain>
    </source>
</reference>
<dbReference type="EMBL" id="JARJCW010000049">
    <property type="protein sequence ID" value="KAJ7203861.1"/>
    <property type="molecule type" value="Genomic_DNA"/>
</dbReference>
<proteinExistence type="predicted"/>
<dbReference type="Proteomes" id="UP001219525">
    <property type="component" value="Unassembled WGS sequence"/>
</dbReference>
<feature type="region of interest" description="Disordered" evidence="1">
    <location>
        <begin position="344"/>
        <end position="364"/>
    </location>
</feature>
<feature type="compositionally biased region" description="Basic and acidic residues" evidence="1">
    <location>
        <begin position="349"/>
        <end position="363"/>
    </location>
</feature>
<keyword evidence="3" id="KW-1185">Reference proteome</keyword>
<feature type="region of interest" description="Disordered" evidence="1">
    <location>
        <begin position="1"/>
        <end position="94"/>
    </location>
</feature>